<proteinExistence type="predicted"/>
<dbReference type="CDD" id="cd03450">
    <property type="entry name" value="NodN"/>
    <property type="match status" value="1"/>
</dbReference>
<dbReference type="OrthoDB" id="9801735at2"/>
<comment type="caution">
    <text evidence="2">The sequence shown here is derived from an EMBL/GenBank/DDBJ whole genome shotgun (WGS) entry which is preliminary data.</text>
</comment>
<dbReference type="InterPro" id="IPR039375">
    <property type="entry name" value="NodN-like"/>
</dbReference>
<name>A0A4R8LKK5_9BURK</name>
<evidence type="ECO:0000313" key="2">
    <source>
        <dbReference type="EMBL" id="TDY43944.1"/>
    </source>
</evidence>
<dbReference type="AlphaFoldDB" id="A0A4R8LKK5"/>
<feature type="domain" description="MaoC-like" evidence="1">
    <location>
        <begin position="15"/>
        <end position="122"/>
    </location>
</feature>
<organism evidence="2 3">
    <name type="scientific">Paraburkholderia rhizosphaerae</name>
    <dbReference type="NCBI Taxonomy" id="480658"/>
    <lineage>
        <taxon>Bacteria</taxon>
        <taxon>Pseudomonadati</taxon>
        <taxon>Pseudomonadota</taxon>
        <taxon>Betaproteobacteria</taxon>
        <taxon>Burkholderiales</taxon>
        <taxon>Burkholderiaceae</taxon>
        <taxon>Paraburkholderia</taxon>
    </lineage>
</organism>
<dbReference type="PANTHER" id="PTHR42993">
    <property type="entry name" value="MAOC-LIKE DEHYDRATASE DOMAIN-CONTAINING PROTEIN"/>
    <property type="match status" value="1"/>
</dbReference>
<accession>A0A4R8LKK5</accession>
<dbReference type="PANTHER" id="PTHR42993:SF1">
    <property type="entry name" value="MAOC-LIKE DEHYDRATASE DOMAIN-CONTAINING PROTEIN"/>
    <property type="match status" value="1"/>
</dbReference>
<sequence>MKITKYSLATIDDFVGRELGVSDWVVIDQSRIDAFARCTGDTQWIHLDAQRAERESPFGGTIAHGYLTLSLLAPLAMEIGLIPEDVSAGLNYGLDKVRFMTPVRAGARVRNRVTLMSVEKKGGGRVIVKVMNELQVDGADRPALIAETLAMLVARDARDARAASEAGAV</sequence>
<evidence type="ECO:0000313" key="3">
    <source>
        <dbReference type="Proteomes" id="UP000295509"/>
    </source>
</evidence>
<dbReference type="RefSeq" id="WP_134194432.1">
    <property type="nucleotide sequence ID" value="NZ_JBHLUW010000016.1"/>
</dbReference>
<dbReference type="Gene3D" id="3.10.129.10">
    <property type="entry name" value="Hotdog Thioesterase"/>
    <property type="match status" value="1"/>
</dbReference>
<gene>
    <name evidence="2" type="ORF">BX592_117146</name>
</gene>
<dbReference type="InterPro" id="IPR002539">
    <property type="entry name" value="MaoC-like_dom"/>
</dbReference>
<dbReference type="EMBL" id="SORE01000017">
    <property type="protein sequence ID" value="TDY43944.1"/>
    <property type="molecule type" value="Genomic_DNA"/>
</dbReference>
<protein>
    <submittedName>
        <fullName evidence="2">Acyl dehydratase</fullName>
    </submittedName>
</protein>
<keyword evidence="3" id="KW-1185">Reference proteome</keyword>
<dbReference type="SUPFAM" id="SSF54637">
    <property type="entry name" value="Thioesterase/thiol ester dehydrase-isomerase"/>
    <property type="match status" value="1"/>
</dbReference>
<dbReference type="Proteomes" id="UP000295509">
    <property type="component" value="Unassembled WGS sequence"/>
</dbReference>
<dbReference type="Pfam" id="PF01575">
    <property type="entry name" value="MaoC_dehydratas"/>
    <property type="match status" value="1"/>
</dbReference>
<evidence type="ECO:0000259" key="1">
    <source>
        <dbReference type="Pfam" id="PF01575"/>
    </source>
</evidence>
<dbReference type="InterPro" id="IPR029069">
    <property type="entry name" value="HotDog_dom_sf"/>
</dbReference>
<reference evidence="2 3" key="1">
    <citation type="submission" date="2019-03" db="EMBL/GenBank/DDBJ databases">
        <title>Genomic Encyclopedia of Type Strains, Phase III (KMG-III): the genomes of soil and plant-associated and newly described type strains.</title>
        <authorList>
            <person name="Whitman W."/>
        </authorList>
    </citation>
    <scope>NUCLEOTIDE SEQUENCE [LARGE SCALE GENOMIC DNA]</scope>
    <source>
        <strain evidence="2 3">LMG 29544</strain>
    </source>
</reference>